<organism evidence="11">
    <name type="scientific">marine sediment metagenome</name>
    <dbReference type="NCBI Taxonomy" id="412755"/>
    <lineage>
        <taxon>unclassified sequences</taxon>
        <taxon>metagenomes</taxon>
        <taxon>ecological metagenomes</taxon>
    </lineage>
</organism>
<dbReference type="Gene3D" id="3.30.1300.30">
    <property type="entry name" value="GSPII I/J protein-like"/>
    <property type="match status" value="1"/>
</dbReference>
<reference evidence="11" key="1">
    <citation type="journal article" date="2014" name="Front. Microbiol.">
        <title>High frequency of phylogenetically diverse reductive dehalogenase-homologous genes in deep subseafloor sedimentary metagenomes.</title>
        <authorList>
            <person name="Kawai M."/>
            <person name="Futagami T."/>
            <person name="Toyoda A."/>
            <person name="Takaki Y."/>
            <person name="Nishi S."/>
            <person name="Hori S."/>
            <person name="Arai W."/>
            <person name="Tsubouchi T."/>
            <person name="Morono Y."/>
            <person name="Uchiyama I."/>
            <person name="Ito T."/>
            <person name="Fujiyama A."/>
            <person name="Inagaki F."/>
            <person name="Takami H."/>
        </authorList>
    </citation>
    <scope>NUCLEOTIDE SEQUENCE</scope>
    <source>
        <strain evidence="11">Expedition CK06-06</strain>
    </source>
</reference>
<keyword evidence="5" id="KW-0997">Cell inner membrane</keyword>
<evidence type="ECO:0000256" key="6">
    <source>
        <dbReference type="ARBA" id="ARBA00022692"/>
    </source>
</evidence>
<feature type="non-terminal residue" evidence="11">
    <location>
        <position position="243"/>
    </location>
</feature>
<dbReference type="AlphaFoldDB" id="X0XS80"/>
<dbReference type="PANTHER" id="PTHR38831:SF2">
    <property type="entry name" value="TYPE II SECRETION SYSTEM PROTEIN K"/>
    <property type="match status" value="1"/>
</dbReference>
<dbReference type="Gene3D" id="1.10.40.60">
    <property type="entry name" value="EpsJ-like"/>
    <property type="match status" value="2"/>
</dbReference>
<accession>X0XS80</accession>
<dbReference type="SUPFAM" id="SSF158544">
    <property type="entry name" value="GspK insert domain-like"/>
    <property type="match status" value="1"/>
</dbReference>
<keyword evidence="3" id="KW-0813">Transport</keyword>
<dbReference type="EMBL" id="BARS01048723">
    <property type="protein sequence ID" value="GAG39483.1"/>
    <property type="molecule type" value="Genomic_DNA"/>
</dbReference>
<name>X0XS80_9ZZZZ</name>
<comment type="subcellular location">
    <subcellularLocation>
        <location evidence="1">Cell inner membrane</location>
    </subcellularLocation>
</comment>
<evidence type="ECO:0000256" key="2">
    <source>
        <dbReference type="ARBA" id="ARBA00007246"/>
    </source>
</evidence>
<evidence type="ECO:0000256" key="5">
    <source>
        <dbReference type="ARBA" id="ARBA00022519"/>
    </source>
</evidence>
<feature type="domain" description="T2SS protein K first SAM-like" evidence="10">
    <location>
        <begin position="27"/>
        <end position="124"/>
    </location>
</feature>
<feature type="non-terminal residue" evidence="11">
    <location>
        <position position="1"/>
    </location>
</feature>
<keyword evidence="9" id="KW-0472">Membrane</keyword>
<dbReference type="Pfam" id="PF21687">
    <property type="entry name" value="T2SSK_1st"/>
    <property type="match status" value="1"/>
</dbReference>
<dbReference type="InterPro" id="IPR038072">
    <property type="entry name" value="GspK_central_sf"/>
</dbReference>
<evidence type="ECO:0000256" key="9">
    <source>
        <dbReference type="ARBA" id="ARBA00023136"/>
    </source>
</evidence>
<keyword evidence="6" id="KW-0812">Transmembrane</keyword>
<evidence type="ECO:0000313" key="11">
    <source>
        <dbReference type="EMBL" id="GAG39483.1"/>
    </source>
</evidence>
<dbReference type="InterPro" id="IPR005628">
    <property type="entry name" value="GspK"/>
</dbReference>
<proteinExistence type="inferred from homology"/>
<protein>
    <recommendedName>
        <fullName evidence="10">T2SS protein K first SAM-like domain-containing protein</fullName>
    </recommendedName>
</protein>
<dbReference type="InterPro" id="IPR049031">
    <property type="entry name" value="T2SSK_SAM-like_1st"/>
</dbReference>
<evidence type="ECO:0000256" key="8">
    <source>
        <dbReference type="ARBA" id="ARBA00022989"/>
    </source>
</evidence>
<gene>
    <name evidence="11" type="ORF">S01H1_72967</name>
</gene>
<keyword evidence="7" id="KW-0653">Protein transport</keyword>
<evidence type="ECO:0000259" key="10">
    <source>
        <dbReference type="Pfam" id="PF21687"/>
    </source>
</evidence>
<evidence type="ECO:0000256" key="7">
    <source>
        <dbReference type="ARBA" id="ARBA00022927"/>
    </source>
</evidence>
<dbReference type="GO" id="GO:0005886">
    <property type="term" value="C:plasma membrane"/>
    <property type="evidence" value="ECO:0007669"/>
    <property type="project" value="UniProtKB-SubCell"/>
</dbReference>
<comment type="similarity">
    <text evidence="2">Belongs to the GSP K family.</text>
</comment>
<keyword evidence="8" id="KW-1133">Transmembrane helix</keyword>
<comment type="caution">
    <text evidence="11">The sequence shown here is derived from an EMBL/GenBank/DDBJ whole genome shotgun (WGS) entry which is preliminary data.</text>
</comment>
<sequence length="243" mass="27329">LLPKPDALPVDLSEDGTLEGRVEDEMGKFPINYLVDEDGKVREVHQQVLTRLLTNAPFQMEEEEAQGLVMAIRDWLDKDDEPTGEFGGETDYYQSLEQAYECKNGPLTSLAELRLIRGVSESLYVGTEENPGLKDLLTVYSDGKINVNTAGPLVLQALVSPTVSQDTAEGWAESVVAYRQEPMHWDFLSESDWYRNRMAGYNDISLPVELITTQSMHFTVQMTGKVGVGRKSIFAYLERRKSE</sequence>
<evidence type="ECO:0000256" key="1">
    <source>
        <dbReference type="ARBA" id="ARBA00004533"/>
    </source>
</evidence>
<dbReference type="GO" id="GO:0009306">
    <property type="term" value="P:protein secretion"/>
    <property type="evidence" value="ECO:0007669"/>
    <property type="project" value="InterPro"/>
</dbReference>
<dbReference type="PANTHER" id="PTHR38831">
    <property type="entry name" value="TYPE II SECRETION SYSTEM PROTEIN K"/>
    <property type="match status" value="1"/>
</dbReference>
<evidence type="ECO:0000256" key="3">
    <source>
        <dbReference type="ARBA" id="ARBA00022448"/>
    </source>
</evidence>
<keyword evidence="4" id="KW-1003">Cell membrane</keyword>
<evidence type="ECO:0000256" key="4">
    <source>
        <dbReference type="ARBA" id="ARBA00022475"/>
    </source>
</evidence>